<dbReference type="Gene3D" id="3.90.25.10">
    <property type="entry name" value="UDP-galactose 4-epimerase, domain 1"/>
    <property type="match status" value="1"/>
</dbReference>
<dbReference type="Pfam" id="PF05368">
    <property type="entry name" value="NmrA"/>
    <property type="match status" value="1"/>
</dbReference>
<dbReference type="InterPro" id="IPR052718">
    <property type="entry name" value="NmrA-type_oxidoreductase"/>
</dbReference>
<name>A0A511MZS5_DEIC1</name>
<dbReference type="PANTHER" id="PTHR47129">
    <property type="entry name" value="QUINONE OXIDOREDUCTASE 2"/>
    <property type="match status" value="1"/>
</dbReference>
<dbReference type="Proteomes" id="UP000321306">
    <property type="component" value="Unassembled WGS sequence"/>
</dbReference>
<organism evidence="2 3">
    <name type="scientific">Deinococcus cellulosilyticus (strain DSM 18568 / NBRC 106333 / KACC 11606 / 5516J-15)</name>
    <dbReference type="NCBI Taxonomy" id="1223518"/>
    <lineage>
        <taxon>Bacteria</taxon>
        <taxon>Thermotogati</taxon>
        <taxon>Deinococcota</taxon>
        <taxon>Deinococci</taxon>
        <taxon>Deinococcales</taxon>
        <taxon>Deinococcaceae</taxon>
        <taxon>Deinococcus</taxon>
    </lineage>
</organism>
<evidence type="ECO:0000313" key="3">
    <source>
        <dbReference type="Proteomes" id="UP000321306"/>
    </source>
</evidence>
<dbReference type="InterPro" id="IPR008030">
    <property type="entry name" value="NmrA-like"/>
</dbReference>
<dbReference type="RefSeq" id="WP_146883911.1">
    <property type="nucleotide sequence ID" value="NZ_BJXB01000006.1"/>
</dbReference>
<reference evidence="2 3" key="1">
    <citation type="submission" date="2019-07" db="EMBL/GenBank/DDBJ databases">
        <title>Whole genome shotgun sequence of Deinococcus cellulosilyticus NBRC 106333.</title>
        <authorList>
            <person name="Hosoyama A."/>
            <person name="Uohara A."/>
            <person name="Ohji S."/>
            <person name="Ichikawa N."/>
        </authorList>
    </citation>
    <scope>NUCLEOTIDE SEQUENCE [LARGE SCALE GENOMIC DNA]</scope>
    <source>
        <strain evidence="2 3">NBRC 106333</strain>
    </source>
</reference>
<protein>
    <submittedName>
        <fullName evidence="2">NAD(P)-dependent oxidoreductase</fullName>
    </submittedName>
</protein>
<dbReference type="Gene3D" id="3.40.50.720">
    <property type="entry name" value="NAD(P)-binding Rossmann-like Domain"/>
    <property type="match status" value="1"/>
</dbReference>
<dbReference type="OrthoDB" id="152510at2"/>
<dbReference type="InterPro" id="IPR036291">
    <property type="entry name" value="NAD(P)-bd_dom_sf"/>
</dbReference>
<dbReference type="PANTHER" id="PTHR47129:SF1">
    <property type="entry name" value="NMRA-LIKE DOMAIN-CONTAINING PROTEIN"/>
    <property type="match status" value="1"/>
</dbReference>
<dbReference type="AlphaFoldDB" id="A0A511MZS5"/>
<sequence length="287" mass="30593">MILVTAATGQLGKLTIKALLEAGTEPSRIIAGVRNPEKAQGLKALGVQVRPLDYSQPETIKSALQGVERLLLISGTNFGQRVQEHQNVIEAAKKADVKLLAYTSILNAGEMMLAGEHKGTEAVLKASGVPYVLLRNGWYNENYLSSIQQAAATGKVFGAAGEGRISSAARSEYAEAAAQVLLTDGHENQTYELGGSNNFTLAELAAEIAHQTGKEVSYHNLPAQEYEALLVQFGLPAGYAHALADSDTGIARGELFTERDDLTRLIGHATTPISETVRQALEVVPQS</sequence>
<keyword evidence="3" id="KW-1185">Reference proteome</keyword>
<feature type="domain" description="NmrA-like" evidence="1">
    <location>
        <begin position="2"/>
        <end position="246"/>
    </location>
</feature>
<evidence type="ECO:0000259" key="1">
    <source>
        <dbReference type="Pfam" id="PF05368"/>
    </source>
</evidence>
<dbReference type="SUPFAM" id="SSF51735">
    <property type="entry name" value="NAD(P)-binding Rossmann-fold domains"/>
    <property type="match status" value="1"/>
</dbReference>
<gene>
    <name evidence="2" type="ORF">DC3_17280</name>
</gene>
<proteinExistence type="predicted"/>
<comment type="caution">
    <text evidence="2">The sequence shown here is derived from an EMBL/GenBank/DDBJ whole genome shotgun (WGS) entry which is preliminary data.</text>
</comment>
<accession>A0A511MZS5</accession>
<evidence type="ECO:0000313" key="2">
    <source>
        <dbReference type="EMBL" id="GEM46093.1"/>
    </source>
</evidence>
<dbReference type="EMBL" id="BJXB01000006">
    <property type="protein sequence ID" value="GEM46093.1"/>
    <property type="molecule type" value="Genomic_DNA"/>
</dbReference>
<dbReference type="CDD" id="cd05269">
    <property type="entry name" value="TMR_SDR_a"/>
    <property type="match status" value="1"/>
</dbReference>